<dbReference type="EMBL" id="CAJNOV010009505">
    <property type="protein sequence ID" value="CAF1368548.1"/>
    <property type="molecule type" value="Genomic_DNA"/>
</dbReference>
<dbReference type="InterPro" id="IPR050565">
    <property type="entry name" value="LYPA1-2/EST-like"/>
</dbReference>
<dbReference type="Gene3D" id="3.40.50.1820">
    <property type="entry name" value="alpha/beta hydrolase"/>
    <property type="match status" value="1"/>
</dbReference>
<dbReference type="GO" id="GO:0008474">
    <property type="term" value="F:palmitoyl-(protein) hydrolase activity"/>
    <property type="evidence" value="ECO:0007669"/>
    <property type="project" value="UniProtKB-EC"/>
</dbReference>
<evidence type="ECO:0000313" key="10">
    <source>
        <dbReference type="Proteomes" id="UP000663834"/>
    </source>
</evidence>
<evidence type="ECO:0000256" key="3">
    <source>
        <dbReference type="ARBA" id="ARBA00022801"/>
    </source>
</evidence>
<dbReference type="EC" id="3.1.2.22" evidence="2"/>
<accession>A0A814Z9M0</accession>
<dbReference type="EMBL" id="CAJOBJ010355575">
    <property type="protein sequence ID" value="CAF5213723.1"/>
    <property type="molecule type" value="Genomic_DNA"/>
</dbReference>
<evidence type="ECO:0000256" key="4">
    <source>
        <dbReference type="SAM" id="Coils"/>
    </source>
</evidence>
<dbReference type="Proteomes" id="UP000663855">
    <property type="component" value="Unassembled WGS sequence"/>
</dbReference>
<sequence length="131" mass="14851">MASSSVTKLIDTAHIIESKGTHRYSIIWFHGFGHSSDDYKDLFTQIQPPTTSIVLPNAPKRLVTIEGRQHYLRNWYEHNETNIEKSLQVIESAKELIEQENQLIDDASHIIIGGFSQGACLPLITALTYTR</sequence>
<dbReference type="EMBL" id="CAJOBH010252512">
    <property type="protein sequence ID" value="CAF5141929.1"/>
    <property type="molecule type" value="Genomic_DNA"/>
</dbReference>
<evidence type="ECO:0000256" key="1">
    <source>
        <dbReference type="ARBA" id="ARBA00006499"/>
    </source>
</evidence>
<dbReference type="SUPFAM" id="SSF53474">
    <property type="entry name" value="alpha/beta-Hydrolases"/>
    <property type="match status" value="1"/>
</dbReference>
<protein>
    <recommendedName>
        <fullName evidence="2">palmitoyl-protein hydrolase</fullName>
        <ecNumber evidence="2">3.1.2.22</ecNumber>
    </recommendedName>
</protein>
<dbReference type="InterPro" id="IPR003140">
    <property type="entry name" value="PLipase/COase/thioEstase"/>
</dbReference>
<dbReference type="Pfam" id="PF02230">
    <property type="entry name" value="Abhydrolase_2"/>
    <property type="match status" value="1"/>
</dbReference>
<dbReference type="OrthoDB" id="2418081at2759"/>
<evidence type="ECO:0000313" key="9">
    <source>
        <dbReference type="EMBL" id="CAF5213723.1"/>
    </source>
</evidence>
<evidence type="ECO:0000313" key="8">
    <source>
        <dbReference type="EMBL" id="CAF5141929.1"/>
    </source>
</evidence>
<comment type="similarity">
    <text evidence="1">Belongs to the AB hydrolase superfamily. AB hydrolase 2 family.</text>
</comment>
<comment type="caution">
    <text evidence="6">The sequence shown here is derived from an EMBL/GenBank/DDBJ whole genome shotgun (WGS) entry which is preliminary data.</text>
</comment>
<dbReference type="PANTHER" id="PTHR10655">
    <property type="entry name" value="LYSOPHOSPHOLIPASE-RELATED"/>
    <property type="match status" value="1"/>
</dbReference>
<organism evidence="6 10">
    <name type="scientific">Rotaria magnacalcarata</name>
    <dbReference type="NCBI Taxonomy" id="392030"/>
    <lineage>
        <taxon>Eukaryota</taxon>
        <taxon>Metazoa</taxon>
        <taxon>Spiralia</taxon>
        <taxon>Gnathifera</taxon>
        <taxon>Rotifera</taxon>
        <taxon>Eurotatoria</taxon>
        <taxon>Bdelloidea</taxon>
        <taxon>Philodinida</taxon>
        <taxon>Philodinidae</taxon>
        <taxon>Rotaria</taxon>
    </lineage>
</organism>
<gene>
    <name evidence="8" type="ORF">BYL167_LOCUS70336</name>
    <name evidence="7" type="ORF">CJN711_LOCUS20319</name>
    <name evidence="9" type="ORF">GIL414_LOCUS80727</name>
    <name evidence="6" type="ORF">KQP761_LOCUS1686</name>
</gene>
<dbReference type="PANTHER" id="PTHR10655:SF17">
    <property type="entry name" value="LYSOPHOSPHOLIPASE-LIKE PROTEIN 1"/>
    <property type="match status" value="1"/>
</dbReference>
<dbReference type="EMBL" id="CAJNOW010000111">
    <property type="protein sequence ID" value="CAF1238818.1"/>
    <property type="molecule type" value="Genomic_DNA"/>
</dbReference>
<evidence type="ECO:0000256" key="2">
    <source>
        <dbReference type="ARBA" id="ARBA00012423"/>
    </source>
</evidence>
<proteinExistence type="inferred from homology"/>
<reference evidence="6" key="1">
    <citation type="submission" date="2021-02" db="EMBL/GenBank/DDBJ databases">
        <authorList>
            <person name="Nowell W R."/>
        </authorList>
    </citation>
    <scope>NUCLEOTIDE SEQUENCE</scope>
</reference>
<feature type="domain" description="Phospholipase/carboxylesterase/thioesterase" evidence="5">
    <location>
        <begin position="12"/>
        <end position="130"/>
    </location>
</feature>
<dbReference type="Proteomes" id="UP000681967">
    <property type="component" value="Unassembled WGS sequence"/>
</dbReference>
<evidence type="ECO:0000259" key="5">
    <source>
        <dbReference type="Pfam" id="PF02230"/>
    </source>
</evidence>
<dbReference type="InterPro" id="IPR029058">
    <property type="entry name" value="AB_hydrolase_fold"/>
</dbReference>
<feature type="coiled-coil region" evidence="4">
    <location>
        <begin position="83"/>
        <end position="110"/>
    </location>
</feature>
<dbReference type="Proteomes" id="UP000681720">
    <property type="component" value="Unassembled WGS sequence"/>
</dbReference>
<name>A0A814Z9M0_9BILA</name>
<evidence type="ECO:0000313" key="6">
    <source>
        <dbReference type="EMBL" id="CAF1238818.1"/>
    </source>
</evidence>
<dbReference type="GO" id="GO:0005737">
    <property type="term" value="C:cytoplasm"/>
    <property type="evidence" value="ECO:0007669"/>
    <property type="project" value="TreeGrafter"/>
</dbReference>
<dbReference type="Proteomes" id="UP000663834">
    <property type="component" value="Unassembled WGS sequence"/>
</dbReference>
<keyword evidence="4" id="KW-0175">Coiled coil</keyword>
<dbReference type="AlphaFoldDB" id="A0A814Z9M0"/>
<dbReference type="GO" id="GO:0052689">
    <property type="term" value="F:carboxylic ester hydrolase activity"/>
    <property type="evidence" value="ECO:0007669"/>
    <property type="project" value="TreeGrafter"/>
</dbReference>
<evidence type="ECO:0000313" key="7">
    <source>
        <dbReference type="EMBL" id="CAF1368548.1"/>
    </source>
</evidence>
<keyword evidence="3" id="KW-0378">Hydrolase</keyword>